<evidence type="ECO:0000256" key="12">
    <source>
        <dbReference type="ARBA" id="ARBA00034029"/>
    </source>
</evidence>
<dbReference type="SUPFAM" id="SSF51905">
    <property type="entry name" value="FAD/NAD(P)-binding domain"/>
    <property type="match status" value="1"/>
</dbReference>
<comment type="catalytic activity">
    <reaction evidence="12">
        <text>pyranose + acceptor = pyranos-3-ulose + reduced acceptor.</text>
        <dbReference type="EC" id="1.1.99.29"/>
    </reaction>
</comment>
<feature type="binding site" evidence="16">
    <location>
        <position position="119"/>
    </location>
    <ligand>
        <name>FAD</name>
        <dbReference type="ChEBI" id="CHEBI:57692"/>
    </ligand>
</feature>
<dbReference type="InterPro" id="IPR012132">
    <property type="entry name" value="GMC_OxRdtase"/>
</dbReference>
<comment type="cofactor">
    <cofactor evidence="1 16">
        <name>FAD</name>
        <dbReference type="ChEBI" id="CHEBI:57692"/>
    </cofactor>
</comment>
<comment type="function">
    <text evidence="9">Catalyzes the single-oxidation or sequential double oxidation reaction of carbohydrates primarily at carbon-2 and/or carbon-3 with the concomitant reduction of the flavin. The enzyme exhibits a broad sugar substrate specificity, oxidizing different aldopyranoses to the corresponding C-1, C-2, C-3 or C-1,2, C-2,3 and C-3,4 (di)dehydro sugars with substrate-specific regioselectivity. Accepts only a narrow range of electron acceptors such as substituted benzoquinones and complexed metal ions and reacts extremely slowly with O(2) as acceptor. May play a role in the natural recycling of plant matter by oxidizing all major monosaccharides in lignocellulose and by reducing quinone compounds or reactive radical species generated during lignin depolymerization.</text>
</comment>
<evidence type="ECO:0000256" key="1">
    <source>
        <dbReference type="ARBA" id="ARBA00001974"/>
    </source>
</evidence>
<evidence type="ECO:0000256" key="10">
    <source>
        <dbReference type="ARBA" id="ARBA00033986"/>
    </source>
</evidence>
<evidence type="ECO:0000256" key="4">
    <source>
        <dbReference type="ARBA" id="ARBA00011245"/>
    </source>
</evidence>
<feature type="domain" description="Glucose-methanol-choline oxidoreductase N-terminal" evidence="18">
    <location>
        <begin position="336"/>
        <end position="350"/>
    </location>
</feature>
<dbReference type="GO" id="GO:0005576">
    <property type="term" value="C:extracellular region"/>
    <property type="evidence" value="ECO:0007669"/>
    <property type="project" value="UniProtKB-SubCell"/>
</dbReference>
<comment type="similarity">
    <text evidence="3">Belongs to the GMC oxidoreductase family.</text>
</comment>
<comment type="caution">
    <text evidence="19">The sequence shown here is derived from an EMBL/GenBank/DDBJ whole genome shotgun (WGS) entry which is preliminary data.</text>
</comment>
<dbReference type="EC" id="1.1.99.29" evidence="5"/>
<evidence type="ECO:0000256" key="13">
    <source>
        <dbReference type="ARBA" id="ARBA00034050"/>
    </source>
</evidence>
<feature type="active site" description="Proton acceptor" evidence="15">
    <location>
        <position position="612"/>
    </location>
</feature>
<dbReference type="PANTHER" id="PTHR11552">
    <property type="entry name" value="GLUCOSE-METHANOL-CHOLINE GMC OXIDOREDUCTASE"/>
    <property type="match status" value="1"/>
</dbReference>
<evidence type="ECO:0000313" key="19">
    <source>
        <dbReference type="EMBL" id="PPQ91199.1"/>
    </source>
</evidence>
<evidence type="ECO:0000256" key="14">
    <source>
        <dbReference type="ARBA" id="ARBA00034059"/>
    </source>
</evidence>
<evidence type="ECO:0000256" key="5">
    <source>
        <dbReference type="ARBA" id="ARBA00013177"/>
    </source>
</evidence>
<dbReference type="GO" id="GO:0033718">
    <property type="term" value="F:pyranose dehydrogenase (acceptor) activity"/>
    <property type="evidence" value="ECO:0007669"/>
    <property type="project" value="UniProtKB-EC"/>
</dbReference>
<evidence type="ECO:0000256" key="17">
    <source>
        <dbReference type="SAM" id="SignalP"/>
    </source>
</evidence>
<dbReference type="InterPro" id="IPR036188">
    <property type="entry name" value="FAD/NAD-bd_sf"/>
</dbReference>
<dbReference type="InParanoid" id="A0A409XKB0"/>
<keyword evidence="20" id="KW-1185">Reference proteome</keyword>
<dbReference type="GO" id="GO:0050660">
    <property type="term" value="F:flavin adenine dinucleotide binding"/>
    <property type="evidence" value="ECO:0007669"/>
    <property type="project" value="InterPro"/>
</dbReference>
<protein>
    <recommendedName>
        <fullName evidence="5">pyranose dehydrogenase (acceptor)</fullName>
        <ecNumber evidence="5">1.1.99.29</ecNumber>
    </recommendedName>
</protein>
<keyword evidence="17" id="KW-0732">Signal</keyword>
<comment type="catalytic activity">
    <reaction evidence="11">
        <text>pyranose + acceptor = pyranos-2,3-diulose + reduced acceptor.</text>
        <dbReference type="EC" id="1.1.99.29"/>
    </reaction>
</comment>
<dbReference type="Pfam" id="PF05199">
    <property type="entry name" value="GMC_oxred_C"/>
    <property type="match status" value="1"/>
</dbReference>
<dbReference type="InterPro" id="IPR000172">
    <property type="entry name" value="GMC_OxRdtase_N"/>
</dbReference>
<comment type="subcellular location">
    <subcellularLocation>
        <location evidence="2">Secreted</location>
    </subcellularLocation>
</comment>
<dbReference type="AlphaFoldDB" id="A0A409XKB0"/>
<evidence type="ECO:0000256" key="16">
    <source>
        <dbReference type="PIRSR" id="PIRSR000137-2"/>
    </source>
</evidence>
<accession>A0A409XKB0</accession>
<comment type="catalytic activity">
    <reaction evidence="10">
        <text>pyranose + acceptor = pyranos-2-ulose + reduced acceptor.</text>
        <dbReference type="EC" id="1.1.99.29"/>
    </reaction>
</comment>
<dbReference type="PANTHER" id="PTHR11552:SF147">
    <property type="entry name" value="CHOLINE DEHYDROGENASE, MITOCHONDRIAL"/>
    <property type="match status" value="1"/>
</dbReference>
<gene>
    <name evidence="19" type="ORF">CVT25_001215</name>
</gene>
<evidence type="ECO:0000256" key="3">
    <source>
        <dbReference type="ARBA" id="ARBA00010790"/>
    </source>
</evidence>
<evidence type="ECO:0000256" key="11">
    <source>
        <dbReference type="ARBA" id="ARBA00034010"/>
    </source>
</evidence>
<keyword evidence="7" id="KW-0285">Flavoprotein</keyword>
<feature type="signal peptide" evidence="17">
    <location>
        <begin position="1"/>
        <end position="25"/>
    </location>
</feature>
<comment type="catalytic activity">
    <reaction evidence="14">
        <text>a pyranoside + acceptor = a pyranosid-3,4-diulose + reduced acceptor.</text>
        <dbReference type="EC" id="1.1.99.29"/>
    </reaction>
</comment>
<evidence type="ECO:0000259" key="18">
    <source>
        <dbReference type="PROSITE" id="PS00624"/>
    </source>
</evidence>
<keyword evidence="8 16" id="KW-0274">FAD</keyword>
<dbReference type="Proteomes" id="UP000283269">
    <property type="component" value="Unassembled WGS sequence"/>
</dbReference>
<keyword evidence="6" id="KW-0964">Secreted</keyword>
<dbReference type="SUPFAM" id="SSF54373">
    <property type="entry name" value="FAD-linked reductases, C-terminal domain"/>
    <property type="match status" value="1"/>
</dbReference>
<dbReference type="Gene3D" id="3.50.50.60">
    <property type="entry name" value="FAD/NAD(P)-binding domain"/>
    <property type="match status" value="1"/>
</dbReference>
<evidence type="ECO:0000256" key="9">
    <source>
        <dbReference type="ARBA" id="ARBA00024699"/>
    </source>
</evidence>
<dbReference type="PROSITE" id="PS00624">
    <property type="entry name" value="GMC_OXRED_2"/>
    <property type="match status" value="1"/>
</dbReference>
<dbReference type="Gene3D" id="3.30.560.10">
    <property type="entry name" value="Glucose Oxidase, domain 3"/>
    <property type="match status" value="1"/>
</dbReference>
<feature type="active site" description="Proton donor" evidence="15">
    <location>
        <position position="568"/>
    </location>
</feature>
<dbReference type="OrthoDB" id="269227at2759"/>
<comment type="catalytic activity">
    <reaction evidence="13">
        <text>a pyranoside + acceptor = a pyranosid-3-ulose + reduced acceptor.</text>
        <dbReference type="EC" id="1.1.99.29"/>
    </reaction>
</comment>
<sequence length="632" mass="67643">MISLNLKHLSALTLVTLLLIIPSRAIIITQPTQLTSNTFDYVIVGAGTAGLVLASRLTEDANITVLVLEAGGNNADNSDIAIPFLAQTLTPNTNLDWNYTVTPQAGLNNRIFAYPQGRVLGGGSSVNYLIHQYGTDEDWDRFGTLSGDPQWGWGHMQKFIPRHEKFVPPVDGHNTTGQFIPSLHGFNGVVSVSLPGNNQSVDSRVLAVTSQLESQFPFNEDMSGGNHSLLGIGFMQSSAGGGTRSSSSTTYLARANKRPNLTVLINAVVTKVIQTGSTSSGLKSFRSVQFTGSSGTTVSLTGKYTSSNASIQILIEVKVNPSVIVTALREVILSAGAFNTPQILQLSGIGDSADLQALKINPIIDNPSVGVNLSDQTFLPNIFTVVPAHENRTFDHVVRDPNQLNARIAQWQANKTGTLVNNIANNFGFLRVPSNDSVFKTNSDPAPGPKSPHWEMLVSNYFLSPGVPVPPTGGFLTIVTVLISPTSRGSVKLRSNNPFDKPLIDPSFLQTDFDIAVMRDSVKSILSFAAAPAFSDYISDRFGSAFQQAVTDAKIDDYVRSLTTTIFHPCGTAAMSSVSANFGVVNPDLTVKGTDGLRIVDASVFPYIPSAHTHGPVYLLAERASEIIQAAQ</sequence>
<evidence type="ECO:0000256" key="7">
    <source>
        <dbReference type="ARBA" id="ARBA00022630"/>
    </source>
</evidence>
<evidence type="ECO:0000256" key="15">
    <source>
        <dbReference type="PIRSR" id="PIRSR000137-1"/>
    </source>
</evidence>
<proteinExistence type="inferred from homology"/>
<evidence type="ECO:0000256" key="2">
    <source>
        <dbReference type="ARBA" id="ARBA00004613"/>
    </source>
</evidence>
<comment type="subunit">
    <text evidence="4">Monomer.</text>
</comment>
<feature type="chain" id="PRO_5019570203" description="pyranose dehydrogenase (acceptor)" evidence="17">
    <location>
        <begin position="26"/>
        <end position="632"/>
    </location>
</feature>
<evidence type="ECO:0000256" key="8">
    <source>
        <dbReference type="ARBA" id="ARBA00022827"/>
    </source>
</evidence>
<evidence type="ECO:0000313" key="20">
    <source>
        <dbReference type="Proteomes" id="UP000283269"/>
    </source>
</evidence>
<evidence type="ECO:0000256" key="6">
    <source>
        <dbReference type="ARBA" id="ARBA00022525"/>
    </source>
</evidence>
<feature type="binding site" evidence="16">
    <location>
        <position position="269"/>
    </location>
    <ligand>
        <name>FAD</name>
        <dbReference type="ChEBI" id="CHEBI:57692"/>
    </ligand>
</feature>
<dbReference type="Pfam" id="PF00732">
    <property type="entry name" value="GMC_oxred_N"/>
    <property type="match status" value="1"/>
</dbReference>
<organism evidence="19 20">
    <name type="scientific">Psilocybe cyanescens</name>
    <dbReference type="NCBI Taxonomy" id="93625"/>
    <lineage>
        <taxon>Eukaryota</taxon>
        <taxon>Fungi</taxon>
        <taxon>Dikarya</taxon>
        <taxon>Basidiomycota</taxon>
        <taxon>Agaricomycotina</taxon>
        <taxon>Agaricomycetes</taxon>
        <taxon>Agaricomycetidae</taxon>
        <taxon>Agaricales</taxon>
        <taxon>Agaricineae</taxon>
        <taxon>Strophariaceae</taxon>
        <taxon>Psilocybe</taxon>
    </lineage>
</organism>
<dbReference type="InterPro" id="IPR007867">
    <property type="entry name" value="GMC_OxRtase_C"/>
</dbReference>
<reference evidence="19 20" key="1">
    <citation type="journal article" date="2018" name="Evol. Lett.">
        <title>Horizontal gene cluster transfer increased hallucinogenic mushroom diversity.</title>
        <authorList>
            <person name="Reynolds H.T."/>
            <person name="Vijayakumar V."/>
            <person name="Gluck-Thaler E."/>
            <person name="Korotkin H.B."/>
            <person name="Matheny P.B."/>
            <person name="Slot J.C."/>
        </authorList>
    </citation>
    <scope>NUCLEOTIDE SEQUENCE [LARGE SCALE GENOMIC DNA]</scope>
    <source>
        <strain evidence="19 20">2631</strain>
    </source>
</reference>
<dbReference type="PIRSF" id="PIRSF000137">
    <property type="entry name" value="Alcohol_oxidase"/>
    <property type="match status" value="1"/>
</dbReference>
<dbReference type="STRING" id="93625.A0A409XKB0"/>
<name>A0A409XKB0_PSICY</name>
<dbReference type="EMBL" id="NHYD01001423">
    <property type="protein sequence ID" value="PPQ91199.1"/>
    <property type="molecule type" value="Genomic_DNA"/>
</dbReference>